<dbReference type="SUPFAM" id="SSF90123">
    <property type="entry name" value="ABC transporter transmembrane region"/>
    <property type="match status" value="1"/>
</dbReference>
<dbReference type="AlphaFoldDB" id="A0A8T3VHR6"/>
<protein>
    <submittedName>
        <fullName evidence="5">ABC transporter ATP-binding protein</fullName>
    </submittedName>
</protein>
<dbReference type="EMBL" id="SUTE01000031">
    <property type="protein sequence ID" value="MBE6504853.1"/>
    <property type="molecule type" value="Genomic_DNA"/>
</dbReference>
<proteinExistence type="predicted"/>
<accession>A0A8T3VHR6</accession>
<keyword evidence="5" id="KW-0067">ATP-binding</keyword>
<evidence type="ECO:0000256" key="2">
    <source>
        <dbReference type="ARBA" id="ARBA00022989"/>
    </source>
</evidence>
<evidence type="ECO:0000256" key="4">
    <source>
        <dbReference type="SAM" id="Phobius"/>
    </source>
</evidence>
<dbReference type="RefSeq" id="WP_303736500.1">
    <property type="nucleotide sequence ID" value="NZ_SUTE01000031.1"/>
</dbReference>
<evidence type="ECO:0000313" key="6">
    <source>
        <dbReference type="Proteomes" id="UP000762703"/>
    </source>
</evidence>
<gene>
    <name evidence="5" type="ORF">E7Z73_03775</name>
</gene>
<dbReference type="GO" id="GO:0016020">
    <property type="term" value="C:membrane"/>
    <property type="evidence" value="ECO:0007669"/>
    <property type="project" value="InterPro"/>
</dbReference>
<feature type="transmembrane region" description="Helical" evidence="4">
    <location>
        <begin position="51"/>
        <end position="73"/>
    </location>
</feature>
<feature type="transmembrane region" description="Helical" evidence="4">
    <location>
        <begin position="12"/>
        <end position="31"/>
    </location>
</feature>
<dbReference type="InterPro" id="IPR036640">
    <property type="entry name" value="ABC1_TM_sf"/>
</dbReference>
<comment type="caution">
    <text evidence="5">The sequence shown here is derived from an EMBL/GenBank/DDBJ whole genome shotgun (WGS) entry which is preliminary data.</text>
</comment>
<keyword evidence="1 4" id="KW-0812">Transmembrane</keyword>
<organism evidence="5 6">
    <name type="scientific">Methanobrevibacter millerae</name>
    <dbReference type="NCBI Taxonomy" id="230361"/>
    <lineage>
        <taxon>Archaea</taxon>
        <taxon>Methanobacteriati</taxon>
        <taxon>Methanobacteriota</taxon>
        <taxon>Methanomada group</taxon>
        <taxon>Methanobacteria</taxon>
        <taxon>Methanobacteriales</taxon>
        <taxon>Methanobacteriaceae</taxon>
        <taxon>Methanobrevibacter</taxon>
    </lineage>
</organism>
<keyword evidence="5" id="KW-0547">Nucleotide-binding</keyword>
<evidence type="ECO:0000313" key="5">
    <source>
        <dbReference type="EMBL" id="MBE6504853.1"/>
    </source>
</evidence>
<dbReference type="Proteomes" id="UP000762703">
    <property type="component" value="Unassembled WGS sequence"/>
</dbReference>
<name>A0A8T3VHR6_9EURY</name>
<evidence type="ECO:0000256" key="1">
    <source>
        <dbReference type="ARBA" id="ARBA00022692"/>
    </source>
</evidence>
<keyword evidence="3 4" id="KW-0472">Membrane</keyword>
<keyword evidence="2 4" id="KW-1133">Transmembrane helix</keyword>
<evidence type="ECO:0000256" key="3">
    <source>
        <dbReference type="ARBA" id="ARBA00023136"/>
    </source>
</evidence>
<dbReference type="Gene3D" id="1.20.1560.10">
    <property type="entry name" value="ABC transporter type 1, transmembrane domain"/>
    <property type="match status" value="1"/>
</dbReference>
<dbReference type="GO" id="GO:0005524">
    <property type="term" value="F:ATP binding"/>
    <property type="evidence" value="ECO:0007669"/>
    <property type="project" value="UniProtKB-KW"/>
</dbReference>
<reference evidence="5" key="1">
    <citation type="submission" date="2019-04" db="EMBL/GenBank/DDBJ databases">
        <title>Evolution of Biomass-Degrading Anaerobic Consortia Revealed by Metagenomics.</title>
        <authorList>
            <person name="Peng X."/>
        </authorList>
    </citation>
    <scope>NUCLEOTIDE SEQUENCE</scope>
    <source>
        <strain evidence="5">SIG12</strain>
    </source>
</reference>
<sequence>MKKFLKVALNPQWKIIVVIFVLLIFQTILQMEIIDLFGDALSGVKNQNIGLLFKSGLSMLIFTVCSMISMYAISRLSVRVSSNATFNIREKIFYILMN</sequence>